<reference evidence="1" key="1">
    <citation type="journal article" date="2012" name="PLoS ONE">
        <title>Gene sets for utilization of primary and secondary nutrition supplies in the distal gut of endangered iberian lynx.</title>
        <authorList>
            <person name="Alcaide M."/>
            <person name="Messina E."/>
            <person name="Richter M."/>
            <person name="Bargiela R."/>
            <person name="Peplies J."/>
            <person name="Huws S.A."/>
            <person name="Newbold C.J."/>
            <person name="Golyshin P.N."/>
            <person name="Simon M.A."/>
            <person name="Lopez G."/>
            <person name="Yakimov M.M."/>
            <person name="Ferrer M."/>
        </authorList>
    </citation>
    <scope>NUCLEOTIDE SEQUENCE</scope>
</reference>
<protein>
    <submittedName>
        <fullName evidence="1">Uncharacterized protein</fullName>
    </submittedName>
</protein>
<proteinExistence type="predicted"/>
<sequence length="39" mass="4354">MLGFFIYKADNLNKGIEYEKMDMDFRYAAGGADAAFAVV</sequence>
<gene>
    <name evidence="1" type="ORF">EVA_14410</name>
</gene>
<comment type="caution">
    <text evidence="1">The sequence shown here is derived from an EMBL/GenBank/DDBJ whole genome shotgun (WGS) entry which is preliminary data.</text>
</comment>
<dbReference type="AlphaFoldDB" id="J9G6S6"/>
<name>J9G6S6_9ZZZZ</name>
<accession>J9G6S6</accession>
<evidence type="ECO:0000313" key="1">
    <source>
        <dbReference type="EMBL" id="EJW97497.1"/>
    </source>
</evidence>
<organism evidence="1">
    <name type="scientific">gut metagenome</name>
    <dbReference type="NCBI Taxonomy" id="749906"/>
    <lineage>
        <taxon>unclassified sequences</taxon>
        <taxon>metagenomes</taxon>
        <taxon>organismal metagenomes</taxon>
    </lineage>
</organism>
<dbReference type="EMBL" id="AMCI01004735">
    <property type="protein sequence ID" value="EJW97497.1"/>
    <property type="molecule type" value="Genomic_DNA"/>
</dbReference>